<keyword evidence="6" id="KW-0999">Mitochondrion inner membrane</keyword>
<proteinExistence type="inferred from homology"/>
<organism evidence="15 16">
    <name type="scientific">Pisolithus microcarpus 441</name>
    <dbReference type="NCBI Taxonomy" id="765257"/>
    <lineage>
        <taxon>Eukaryota</taxon>
        <taxon>Fungi</taxon>
        <taxon>Dikarya</taxon>
        <taxon>Basidiomycota</taxon>
        <taxon>Agaricomycotina</taxon>
        <taxon>Agaricomycetes</taxon>
        <taxon>Agaricomycetidae</taxon>
        <taxon>Boletales</taxon>
        <taxon>Sclerodermatineae</taxon>
        <taxon>Pisolithaceae</taxon>
        <taxon>Pisolithus</taxon>
    </lineage>
</organism>
<keyword evidence="4" id="KW-0813">Transport</keyword>
<evidence type="ECO:0000256" key="2">
    <source>
        <dbReference type="ARBA" id="ARBA00005712"/>
    </source>
</evidence>
<keyword evidence="10" id="KW-0472">Membrane</keyword>
<dbReference type="Pfam" id="PF02823">
    <property type="entry name" value="ATP-synt_DE_N"/>
    <property type="match status" value="1"/>
</dbReference>
<evidence type="ECO:0000313" key="15">
    <source>
        <dbReference type="EMBL" id="KIK27665.1"/>
    </source>
</evidence>
<dbReference type="HOGENOM" id="CLU_175694_0_0_1"/>
<dbReference type="GO" id="GO:0005743">
    <property type="term" value="C:mitochondrial inner membrane"/>
    <property type="evidence" value="ECO:0007669"/>
    <property type="project" value="UniProtKB-SubCell"/>
</dbReference>
<evidence type="ECO:0000256" key="5">
    <source>
        <dbReference type="ARBA" id="ARBA00022781"/>
    </source>
</evidence>
<sequence>MSALRLLSSTSQRVSSAFLQQKRGYAEVAGKLNLSLVLPHQAIFTSADVVQVNISAATGDMGILANHVPSIEPLRPG</sequence>
<dbReference type="STRING" id="765257.A0A0C9YRJ1"/>
<evidence type="ECO:0000256" key="7">
    <source>
        <dbReference type="ARBA" id="ARBA00022946"/>
    </source>
</evidence>
<accession>A0A0C9YRJ1</accession>
<evidence type="ECO:0000256" key="10">
    <source>
        <dbReference type="ARBA" id="ARBA00023136"/>
    </source>
</evidence>
<protein>
    <recommendedName>
        <fullName evidence="3">ATP synthase subunit delta, mitochondrial</fullName>
    </recommendedName>
    <alternativeName>
        <fullName evidence="13">F-ATPase delta subunit</fullName>
    </alternativeName>
</protein>
<dbReference type="Gene3D" id="2.60.15.10">
    <property type="entry name" value="F0F1 ATP synthase delta/epsilon subunit, N-terminal"/>
    <property type="match status" value="1"/>
</dbReference>
<dbReference type="EMBL" id="KN833695">
    <property type="protein sequence ID" value="KIK27665.1"/>
    <property type="molecule type" value="Genomic_DNA"/>
</dbReference>
<evidence type="ECO:0000313" key="16">
    <source>
        <dbReference type="Proteomes" id="UP000054018"/>
    </source>
</evidence>
<evidence type="ECO:0000256" key="13">
    <source>
        <dbReference type="ARBA" id="ARBA00031669"/>
    </source>
</evidence>
<keyword evidence="5" id="KW-0375">Hydrogen ion transport</keyword>
<dbReference type="Proteomes" id="UP000054018">
    <property type="component" value="Unassembled WGS sequence"/>
</dbReference>
<keyword evidence="11" id="KW-0139">CF(1)</keyword>
<dbReference type="AlphaFoldDB" id="A0A0C9YRJ1"/>
<feature type="non-terminal residue" evidence="15">
    <location>
        <position position="77"/>
    </location>
</feature>
<comment type="similarity">
    <text evidence="2">Belongs to the ATPase epsilon chain family.</text>
</comment>
<evidence type="ECO:0000256" key="4">
    <source>
        <dbReference type="ARBA" id="ARBA00022448"/>
    </source>
</evidence>
<evidence type="ECO:0000256" key="12">
    <source>
        <dbReference type="ARBA" id="ARBA00023310"/>
    </source>
</evidence>
<keyword evidence="7" id="KW-0809">Transit peptide</keyword>
<dbReference type="GO" id="GO:0045259">
    <property type="term" value="C:proton-transporting ATP synthase complex"/>
    <property type="evidence" value="ECO:0007669"/>
    <property type="project" value="UniProtKB-KW"/>
</dbReference>
<evidence type="ECO:0000256" key="3">
    <source>
        <dbReference type="ARBA" id="ARBA00016960"/>
    </source>
</evidence>
<keyword evidence="8" id="KW-0406">Ion transport</keyword>
<gene>
    <name evidence="15" type="ORF">PISMIDRAFT_674568</name>
</gene>
<feature type="domain" description="ATP synthase F1 complex delta/epsilon subunit N-terminal" evidence="14">
    <location>
        <begin position="32"/>
        <end position="77"/>
    </location>
</feature>
<dbReference type="InterPro" id="IPR020546">
    <property type="entry name" value="ATP_synth_F1_dsu/esu_N"/>
</dbReference>
<dbReference type="GO" id="GO:0046933">
    <property type="term" value="F:proton-transporting ATP synthase activity, rotational mechanism"/>
    <property type="evidence" value="ECO:0007669"/>
    <property type="project" value="InterPro"/>
</dbReference>
<reference evidence="15 16" key="1">
    <citation type="submission" date="2014-04" db="EMBL/GenBank/DDBJ databases">
        <authorList>
            <consortium name="DOE Joint Genome Institute"/>
            <person name="Kuo A."/>
            <person name="Kohler A."/>
            <person name="Costa M.D."/>
            <person name="Nagy L.G."/>
            <person name="Floudas D."/>
            <person name="Copeland A."/>
            <person name="Barry K.W."/>
            <person name="Cichocki N."/>
            <person name="Veneault-Fourrey C."/>
            <person name="LaButti K."/>
            <person name="Lindquist E.A."/>
            <person name="Lipzen A."/>
            <person name="Lundell T."/>
            <person name="Morin E."/>
            <person name="Murat C."/>
            <person name="Sun H."/>
            <person name="Tunlid A."/>
            <person name="Henrissat B."/>
            <person name="Grigoriev I.V."/>
            <person name="Hibbett D.S."/>
            <person name="Martin F."/>
            <person name="Nordberg H.P."/>
            <person name="Cantor M.N."/>
            <person name="Hua S.X."/>
        </authorList>
    </citation>
    <scope>NUCLEOTIDE SEQUENCE [LARGE SCALE GENOMIC DNA]</scope>
    <source>
        <strain evidence="15 16">441</strain>
    </source>
</reference>
<dbReference type="OrthoDB" id="270171at2759"/>
<dbReference type="InterPro" id="IPR036771">
    <property type="entry name" value="ATPsynth_dsu/esu_N"/>
</dbReference>
<name>A0A0C9YRJ1_9AGAM</name>
<reference evidence="16" key="2">
    <citation type="submission" date="2015-01" db="EMBL/GenBank/DDBJ databases">
        <title>Evolutionary Origins and Diversification of the Mycorrhizal Mutualists.</title>
        <authorList>
            <consortium name="DOE Joint Genome Institute"/>
            <consortium name="Mycorrhizal Genomics Consortium"/>
            <person name="Kohler A."/>
            <person name="Kuo A."/>
            <person name="Nagy L.G."/>
            <person name="Floudas D."/>
            <person name="Copeland A."/>
            <person name="Barry K.W."/>
            <person name="Cichocki N."/>
            <person name="Veneault-Fourrey C."/>
            <person name="LaButti K."/>
            <person name="Lindquist E.A."/>
            <person name="Lipzen A."/>
            <person name="Lundell T."/>
            <person name="Morin E."/>
            <person name="Murat C."/>
            <person name="Riley R."/>
            <person name="Ohm R."/>
            <person name="Sun H."/>
            <person name="Tunlid A."/>
            <person name="Henrissat B."/>
            <person name="Grigoriev I.V."/>
            <person name="Hibbett D.S."/>
            <person name="Martin F."/>
        </authorList>
    </citation>
    <scope>NUCLEOTIDE SEQUENCE [LARGE SCALE GENOMIC DNA]</scope>
    <source>
        <strain evidence="16">441</strain>
    </source>
</reference>
<evidence type="ECO:0000256" key="9">
    <source>
        <dbReference type="ARBA" id="ARBA00023128"/>
    </source>
</evidence>
<keyword evidence="12" id="KW-0066">ATP synthesis</keyword>
<keyword evidence="9" id="KW-0496">Mitochondrion</keyword>
<keyword evidence="16" id="KW-1185">Reference proteome</keyword>
<evidence type="ECO:0000256" key="11">
    <source>
        <dbReference type="ARBA" id="ARBA00023196"/>
    </source>
</evidence>
<evidence type="ECO:0000256" key="1">
    <source>
        <dbReference type="ARBA" id="ARBA00004273"/>
    </source>
</evidence>
<dbReference type="PANTHER" id="PTHR13822">
    <property type="entry name" value="ATP SYNTHASE DELTA/EPSILON CHAIN"/>
    <property type="match status" value="1"/>
</dbReference>
<evidence type="ECO:0000259" key="14">
    <source>
        <dbReference type="Pfam" id="PF02823"/>
    </source>
</evidence>
<dbReference type="SUPFAM" id="SSF51344">
    <property type="entry name" value="Epsilon subunit of F1F0-ATP synthase N-terminal domain"/>
    <property type="match status" value="1"/>
</dbReference>
<dbReference type="PANTHER" id="PTHR13822:SF7">
    <property type="entry name" value="ATP SYNTHASE SUBUNIT DELTA, MITOCHONDRIAL"/>
    <property type="match status" value="1"/>
</dbReference>
<dbReference type="InterPro" id="IPR001469">
    <property type="entry name" value="ATP_synth_F1_dsu/esu"/>
</dbReference>
<evidence type="ECO:0000256" key="8">
    <source>
        <dbReference type="ARBA" id="ARBA00023065"/>
    </source>
</evidence>
<comment type="subcellular location">
    <subcellularLocation>
        <location evidence="1">Mitochondrion inner membrane</location>
    </subcellularLocation>
</comment>
<evidence type="ECO:0000256" key="6">
    <source>
        <dbReference type="ARBA" id="ARBA00022792"/>
    </source>
</evidence>